<dbReference type="CDD" id="cd06558">
    <property type="entry name" value="crotonase-like"/>
    <property type="match status" value="1"/>
</dbReference>
<dbReference type="InterPro" id="IPR029045">
    <property type="entry name" value="ClpP/crotonase-like_dom_sf"/>
</dbReference>
<comment type="similarity">
    <text evidence="1 2">Belongs to the enoyl-CoA hydratase/isomerase family.</text>
</comment>
<dbReference type="SUPFAM" id="SSF52096">
    <property type="entry name" value="ClpP/crotonase"/>
    <property type="match status" value="1"/>
</dbReference>
<evidence type="ECO:0000313" key="4">
    <source>
        <dbReference type="Proteomes" id="UP000198925"/>
    </source>
</evidence>
<dbReference type="GO" id="GO:0006635">
    <property type="term" value="P:fatty acid beta-oxidation"/>
    <property type="evidence" value="ECO:0007669"/>
    <property type="project" value="TreeGrafter"/>
</dbReference>
<dbReference type="AlphaFoldDB" id="A0A1G7AY54"/>
<accession>A0A1G7AY54</accession>
<dbReference type="PROSITE" id="PS00166">
    <property type="entry name" value="ENOYL_COA_HYDRATASE"/>
    <property type="match status" value="1"/>
</dbReference>
<reference evidence="3 4" key="1">
    <citation type="submission" date="2016-10" db="EMBL/GenBank/DDBJ databases">
        <authorList>
            <person name="de Groot N.N."/>
        </authorList>
    </citation>
    <scope>NUCLEOTIDE SEQUENCE [LARGE SCALE GENOMIC DNA]</scope>
    <source>
        <strain evidence="3 4">CPCC 100156</strain>
    </source>
</reference>
<proteinExistence type="inferred from homology"/>
<dbReference type="InterPro" id="IPR001753">
    <property type="entry name" value="Enoyl-CoA_hydra/iso"/>
</dbReference>
<organism evidence="3 4">
    <name type="scientific">Belnapia rosea</name>
    <dbReference type="NCBI Taxonomy" id="938405"/>
    <lineage>
        <taxon>Bacteria</taxon>
        <taxon>Pseudomonadati</taxon>
        <taxon>Pseudomonadota</taxon>
        <taxon>Alphaproteobacteria</taxon>
        <taxon>Acetobacterales</taxon>
        <taxon>Roseomonadaceae</taxon>
        <taxon>Belnapia</taxon>
    </lineage>
</organism>
<dbReference type="EMBL" id="FMZX01000022">
    <property type="protein sequence ID" value="SDE19808.1"/>
    <property type="molecule type" value="Genomic_DNA"/>
</dbReference>
<dbReference type="InterPro" id="IPR018376">
    <property type="entry name" value="Enoyl-CoA_hyd/isom_CS"/>
</dbReference>
<gene>
    <name evidence="3" type="ORF">SAMN04487779_102214</name>
</gene>
<protein>
    <submittedName>
        <fullName evidence="3">Enoyl-CoA hydratase/carnithine racemase</fullName>
    </submittedName>
</protein>
<name>A0A1G7AY54_9PROT</name>
<dbReference type="Proteomes" id="UP000198925">
    <property type="component" value="Unassembled WGS sequence"/>
</dbReference>
<evidence type="ECO:0000313" key="3">
    <source>
        <dbReference type="EMBL" id="SDE19808.1"/>
    </source>
</evidence>
<sequence>MFEVERREGVVVVTMNRAPANAISEEFLAGFNRVLDGIEREGLPRALHIRSALRFFSAGADLKEIGGRFGAEDGVRDMLRHVAAFHHLYDRIERLPLVTIAEINGPALGGGLELALSCDLRIAAQEARIGLPEAGIGLIPGAGGTQRLTRLCGPGVAARIILAAEAVDGATAERLGIVQWAVPGGELPARARALADQVAGLAGPALAACKACIRASTDRAPDGYAMEHDAMRRLMTTEEARKRVSAFLESRRK</sequence>
<dbReference type="GO" id="GO:0003824">
    <property type="term" value="F:catalytic activity"/>
    <property type="evidence" value="ECO:0007669"/>
    <property type="project" value="InterPro"/>
</dbReference>
<dbReference type="Gene3D" id="3.90.226.10">
    <property type="entry name" value="2-enoyl-CoA Hydratase, Chain A, domain 1"/>
    <property type="match status" value="1"/>
</dbReference>
<dbReference type="Pfam" id="PF00378">
    <property type="entry name" value="ECH_1"/>
    <property type="match status" value="1"/>
</dbReference>
<dbReference type="PANTHER" id="PTHR11941">
    <property type="entry name" value="ENOYL-COA HYDRATASE-RELATED"/>
    <property type="match status" value="1"/>
</dbReference>
<dbReference type="STRING" id="938405.SAMN02927895_05788"/>
<dbReference type="PANTHER" id="PTHR11941:SF141">
    <property type="entry name" value="ENOYL-COA HYDRATASE_ISOMERASE-RELATED"/>
    <property type="match status" value="1"/>
</dbReference>
<evidence type="ECO:0000256" key="2">
    <source>
        <dbReference type="RuleBase" id="RU003707"/>
    </source>
</evidence>
<evidence type="ECO:0000256" key="1">
    <source>
        <dbReference type="ARBA" id="ARBA00005254"/>
    </source>
</evidence>
<dbReference type="RefSeq" id="WP_090664797.1">
    <property type="nucleotide sequence ID" value="NZ_FMZX01000022.1"/>
</dbReference>
<keyword evidence="4" id="KW-1185">Reference proteome</keyword>